<dbReference type="OrthoDB" id="1470350at2759"/>
<name>A0A1Y2A0B0_9PLEO</name>
<dbReference type="AlphaFoldDB" id="A0A1Y2A0B0"/>
<keyword evidence="1" id="KW-0812">Transmembrane</keyword>
<evidence type="ECO:0000313" key="3">
    <source>
        <dbReference type="Proteomes" id="UP000193144"/>
    </source>
</evidence>
<feature type="transmembrane region" description="Helical" evidence="1">
    <location>
        <begin position="22"/>
        <end position="42"/>
    </location>
</feature>
<proteinExistence type="predicted"/>
<evidence type="ECO:0000256" key="1">
    <source>
        <dbReference type="SAM" id="Phobius"/>
    </source>
</evidence>
<sequence>MDQLEMGASLLVWVEPNPAHKIGWAALCYYLYTLVFTTVQLLHSNEAGLQRVFFGLSALFQCYFVVLCIVPVNAGSDRDY</sequence>
<keyword evidence="1" id="KW-0472">Membrane</keyword>
<comment type="caution">
    <text evidence="2">The sequence shown here is derived from an EMBL/GenBank/DDBJ whole genome shotgun (WGS) entry which is preliminary data.</text>
</comment>
<protein>
    <submittedName>
        <fullName evidence="2">Uncharacterized protein</fullName>
    </submittedName>
</protein>
<keyword evidence="3" id="KW-1185">Reference proteome</keyword>
<dbReference type="EMBL" id="MCFA01000021">
    <property type="protein sequence ID" value="ORY15951.1"/>
    <property type="molecule type" value="Genomic_DNA"/>
</dbReference>
<reference evidence="2 3" key="1">
    <citation type="submission" date="2016-07" db="EMBL/GenBank/DDBJ databases">
        <title>Pervasive Adenine N6-methylation of Active Genes in Fungi.</title>
        <authorList>
            <consortium name="DOE Joint Genome Institute"/>
            <person name="Mondo S.J."/>
            <person name="Dannebaum R.O."/>
            <person name="Kuo R.C."/>
            <person name="Labutti K."/>
            <person name="Haridas S."/>
            <person name="Kuo A."/>
            <person name="Salamov A."/>
            <person name="Ahrendt S.R."/>
            <person name="Lipzen A."/>
            <person name="Sullivan W."/>
            <person name="Andreopoulos W.B."/>
            <person name="Clum A."/>
            <person name="Lindquist E."/>
            <person name="Daum C."/>
            <person name="Ramamoorthy G.K."/>
            <person name="Gryganskyi A."/>
            <person name="Culley D."/>
            <person name="Magnuson J.K."/>
            <person name="James T.Y."/>
            <person name="O'Malley M.A."/>
            <person name="Stajich J.E."/>
            <person name="Spatafora J.W."/>
            <person name="Visel A."/>
            <person name="Grigoriev I.V."/>
        </authorList>
    </citation>
    <scope>NUCLEOTIDE SEQUENCE [LARGE SCALE GENOMIC DNA]</scope>
    <source>
        <strain evidence="2 3">CBS 115471</strain>
    </source>
</reference>
<feature type="transmembrane region" description="Helical" evidence="1">
    <location>
        <begin position="54"/>
        <end position="74"/>
    </location>
</feature>
<keyword evidence="1" id="KW-1133">Transmembrane helix</keyword>
<accession>A0A1Y2A0B0</accession>
<evidence type="ECO:0000313" key="2">
    <source>
        <dbReference type="EMBL" id="ORY15951.1"/>
    </source>
</evidence>
<organism evidence="2 3">
    <name type="scientific">Clohesyomyces aquaticus</name>
    <dbReference type="NCBI Taxonomy" id="1231657"/>
    <lineage>
        <taxon>Eukaryota</taxon>
        <taxon>Fungi</taxon>
        <taxon>Dikarya</taxon>
        <taxon>Ascomycota</taxon>
        <taxon>Pezizomycotina</taxon>
        <taxon>Dothideomycetes</taxon>
        <taxon>Pleosporomycetidae</taxon>
        <taxon>Pleosporales</taxon>
        <taxon>Lindgomycetaceae</taxon>
        <taxon>Clohesyomyces</taxon>
    </lineage>
</organism>
<dbReference type="Proteomes" id="UP000193144">
    <property type="component" value="Unassembled WGS sequence"/>
</dbReference>
<gene>
    <name evidence="2" type="ORF">BCR34DRAFT_557883</name>
</gene>